<keyword evidence="2" id="KW-1185">Reference proteome</keyword>
<evidence type="ECO:0000313" key="1">
    <source>
        <dbReference type="EMBL" id="NUB44705.1"/>
    </source>
</evidence>
<accession>A0A8X8KN73</accession>
<organism evidence="1 2">
    <name type="scientific">Fertoeibacter niger</name>
    <dbReference type="NCBI Taxonomy" id="2656921"/>
    <lineage>
        <taxon>Bacteria</taxon>
        <taxon>Pseudomonadati</taxon>
        <taxon>Pseudomonadota</taxon>
        <taxon>Alphaproteobacteria</taxon>
        <taxon>Rhodobacterales</taxon>
        <taxon>Paracoccaceae</taxon>
        <taxon>Fertoeibacter</taxon>
    </lineage>
</organism>
<reference evidence="1" key="1">
    <citation type="submission" date="2020-05" db="EMBL/GenBank/DDBJ databases">
        <title>Fertoebacter nigrum gen. nov., sp. nov., a new member of the family Rhodobacteraceae.</title>
        <authorList>
            <person name="Szuroczki S."/>
            <person name="Abbaszade G."/>
            <person name="Buni D."/>
            <person name="Schumann P."/>
            <person name="Toth E."/>
        </authorList>
    </citation>
    <scope>NUCLEOTIDE SEQUENCE</scope>
    <source>
        <strain evidence="1">RG-N-1a</strain>
    </source>
</reference>
<dbReference type="Proteomes" id="UP000484076">
    <property type="component" value="Unassembled WGS sequence"/>
</dbReference>
<dbReference type="PROSITE" id="PS51257">
    <property type="entry name" value="PROKAR_LIPOPROTEIN"/>
    <property type="match status" value="1"/>
</dbReference>
<comment type="caution">
    <text evidence="1">The sequence shown here is derived from an EMBL/GenBank/DDBJ whole genome shotgun (WGS) entry which is preliminary data.</text>
</comment>
<sequence length="134" mass="15013">MHRPLLAILALALAACGTPQENCIRRETRDLRVVEDLIVTTQDNLRRGYALEEITRTRPVWEECYRPAPSPTPGAAPELKPSLCLEEETYTVTRPKAIDLNAEARTLDSLKAKRSALLRQAEGSIAQCRAQYPE</sequence>
<evidence type="ECO:0008006" key="3">
    <source>
        <dbReference type="Google" id="ProtNLM"/>
    </source>
</evidence>
<dbReference type="AlphaFoldDB" id="A0A8X8KN73"/>
<name>A0A8X8KN73_9RHOB</name>
<gene>
    <name evidence="1" type="ORF">GEU84_009950</name>
</gene>
<protein>
    <recommendedName>
        <fullName evidence="3">Lipoprotein</fullName>
    </recommendedName>
</protein>
<evidence type="ECO:0000313" key="2">
    <source>
        <dbReference type="Proteomes" id="UP000484076"/>
    </source>
</evidence>
<dbReference type="EMBL" id="WHUT02000005">
    <property type="protein sequence ID" value="NUB44705.1"/>
    <property type="molecule type" value="Genomic_DNA"/>
</dbReference>
<dbReference type="RefSeq" id="WP_152825998.1">
    <property type="nucleotide sequence ID" value="NZ_WHUT02000005.1"/>
</dbReference>
<proteinExistence type="predicted"/>